<protein>
    <submittedName>
        <fullName evidence="7">Uncharacterized protein</fullName>
    </submittedName>
</protein>
<comment type="caution">
    <text evidence="7">The sequence shown here is derived from an EMBL/GenBank/DDBJ whole genome shotgun (WGS) entry which is preliminary data.</text>
</comment>
<dbReference type="PANTHER" id="PTHR30213">
    <property type="entry name" value="INNER MEMBRANE PROTEIN YHJD"/>
    <property type="match status" value="1"/>
</dbReference>
<feature type="transmembrane region" description="Helical" evidence="6">
    <location>
        <begin position="176"/>
        <end position="195"/>
    </location>
</feature>
<accession>A0A1F5YF85</accession>
<comment type="subcellular location">
    <subcellularLocation>
        <location evidence="1">Cell membrane</location>
        <topology evidence="1">Multi-pass membrane protein</topology>
    </subcellularLocation>
</comment>
<dbReference type="AlphaFoldDB" id="A0A1F5YF85"/>
<evidence type="ECO:0000256" key="5">
    <source>
        <dbReference type="ARBA" id="ARBA00023136"/>
    </source>
</evidence>
<dbReference type="Pfam" id="PF03631">
    <property type="entry name" value="Virul_fac_BrkB"/>
    <property type="match status" value="1"/>
</dbReference>
<dbReference type="GO" id="GO:0005886">
    <property type="term" value="C:plasma membrane"/>
    <property type="evidence" value="ECO:0007669"/>
    <property type="project" value="UniProtKB-SubCell"/>
</dbReference>
<keyword evidence="3 6" id="KW-0812">Transmembrane</keyword>
<feature type="transmembrane region" description="Helical" evidence="6">
    <location>
        <begin position="20"/>
        <end position="48"/>
    </location>
</feature>
<feature type="transmembrane region" description="Helical" evidence="6">
    <location>
        <begin position="88"/>
        <end position="108"/>
    </location>
</feature>
<evidence type="ECO:0000256" key="2">
    <source>
        <dbReference type="ARBA" id="ARBA00022475"/>
    </source>
</evidence>
<gene>
    <name evidence="7" type="ORF">A2Z86_04115</name>
</gene>
<sequence length="280" mass="32181">MYSLWDYTKSLWYKFVKDDILFLASGIAFNLMICTIPLILIIFALAGYTLSNSSELWDKAVVYIQSLIPVSSERIINNTQRIIEDRTWIGIIGLVGIAFTATRLFASMRTVLDNVFEAKHVRGIIHGQLFDFMILLLMTAMVLLANLSFTFLPRFLRENILFNNRIFPLLPILESRPFGIVVTFLLTVAMFFISYKFFPSTKVKTGTCLFATLIATVFIEITKHLYHSLLLLYPEINRIYGTLAAIVALIFWFYISALVYIAAAEIAFIHEKSRERTLQR</sequence>
<dbReference type="PANTHER" id="PTHR30213:SF0">
    <property type="entry name" value="UPF0761 MEMBRANE PROTEIN YIHY"/>
    <property type="match status" value="1"/>
</dbReference>
<feature type="transmembrane region" description="Helical" evidence="6">
    <location>
        <begin position="207"/>
        <end position="226"/>
    </location>
</feature>
<feature type="transmembrane region" description="Helical" evidence="6">
    <location>
        <begin position="129"/>
        <end position="156"/>
    </location>
</feature>
<keyword evidence="4 6" id="KW-1133">Transmembrane helix</keyword>
<dbReference type="EMBL" id="MFIV01000058">
    <property type="protein sequence ID" value="OGF98848.1"/>
    <property type="molecule type" value="Genomic_DNA"/>
</dbReference>
<dbReference type="InterPro" id="IPR017039">
    <property type="entry name" value="Virul_fac_BrkB"/>
</dbReference>
<reference evidence="7 8" key="1">
    <citation type="journal article" date="2016" name="Nat. Commun.">
        <title>Thousands of microbial genomes shed light on interconnected biogeochemical processes in an aquifer system.</title>
        <authorList>
            <person name="Anantharaman K."/>
            <person name="Brown C.T."/>
            <person name="Hug L.A."/>
            <person name="Sharon I."/>
            <person name="Castelle C.J."/>
            <person name="Probst A.J."/>
            <person name="Thomas B.C."/>
            <person name="Singh A."/>
            <person name="Wilkins M.J."/>
            <person name="Karaoz U."/>
            <person name="Brodie E.L."/>
            <person name="Williams K.H."/>
            <person name="Hubbard S.S."/>
            <person name="Banfield J.F."/>
        </authorList>
    </citation>
    <scope>NUCLEOTIDE SEQUENCE [LARGE SCALE GENOMIC DNA]</scope>
</reference>
<proteinExistence type="predicted"/>
<evidence type="ECO:0000256" key="1">
    <source>
        <dbReference type="ARBA" id="ARBA00004651"/>
    </source>
</evidence>
<keyword evidence="2" id="KW-1003">Cell membrane</keyword>
<keyword evidence="5 6" id="KW-0472">Membrane</keyword>
<evidence type="ECO:0000256" key="6">
    <source>
        <dbReference type="SAM" id="Phobius"/>
    </source>
</evidence>
<dbReference type="NCBIfam" id="TIGR00765">
    <property type="entry name" value="yihY_not_rbn"/>
    <property type="match status" value="1"/>
</dbReference>
<feature type="transmembrane region" description="Helical" evidence="6">
    <location>
        <begin position="246"/>
        <end position="270"/>
    </location>
</feature>
<evidence type="ECO:0000256" key="4">
    <source>
        <dbReference type="ARBA" id="ARBA00022989"/>
    </source>
</evidence>
<dbReference type="PIRSF" id="PIRSF035875">
    <property type="entry name" value="RNase_BN"/>
    <property type="match status" value="1"/>
</dbReference>
<dbReference type="Proteomes" id="UP000176992">
    <property type="component" value="Unassembled WGS sequence"/>
</dbReference>
<evidence type="ECO:0000313" key="8">
    <source>
        <dbReference type="Proteomes" id="UP000176992"/>
    </source>
</evidence>
<evidence type="ECO:0000256" key="3">
    <source>
        <dbReference type="ARBA" id="ARBA00022692"/>
    </source>
</evidence>
<name>A0A1F5YF85_9BACT</name>
<organism evidence="7 8">
    <name type="scientific">Candidatus Glassbacteria bacterium GWA2_58_10</name>
    <dbReference type="NCBI Taxonomy" id="1817865"/>
    <lineage>
        <taxon>Bacteria</taxon>
        <taxon>Candidatus Glassiibacteriota</taxon>
    </lineage>
</organism>
<evidence type="ECO:0000313" key="7">
    <source>
        <dbReference type="EMBL" id="OGF98848.1"/>
    </source>
</evidence>